<organism evidence="1">
    <name type="scientific">Caudovirales sp. ctCiv1</name>
    <dbReference type="NCBI Taxonomy" id="2826769"/>
    <lineage>
        <taxon>Viruses</taxon>
        <taxon>Duplodnaviria</taxon>
        <taxon>Heunggongvirae</taxon>
        <taxon>Uroviricota</taxon>
        <taxon>Caudoviricetes</taxon>
    </lineage>
</organism>
<accession>A0A8S5M999</accession>
<sequence>MIEVKLGKDHVKQIKTALGNSSSKAPNVLKNAINTTAKQARRNLQTEAKLSYVIKASRFNKAINLKSATVGNPVALLSSKGQALELLDYRVTPKAVLHGKNRPSFLKAKVKKSSSLKPLLTSSGTVKPFIAKFKSGHVAVVERVPGKKYKSPKGLQQREAKKLDPTRIKKLYSPSIPAILGDENNVYGRVEPKIRSDLQDNILKNMSKLLEA</sequence>
<protein>
    <submittedName>
        <fullName evidence="1">Minor tail protein Z</fullName>
    </submittedName>
</protein>
<dbReference type="EMBL" id="BK014846">
    <property type="protein sequence ID" value="DAD78531.1"/>
    <property type="molecule type" value="Genomic_DNA"/>
</dbReference>
<name>A0A8S5M999_9CAUD</name>
<evidence type="ECO:0000313" key="1">
    <source>
        <dbReference type="EMBL" id="DAD78531.1"/>
    </source>
</evidence>
<proteinExistence type="predicted"/>
<reference evidence="1" key="1">
    <citation type="journal article" date="2021" name="Proc. Natl. Acad. Sci. U.S.A.">
        <title>A Catalog of Tens of Thousands of Viruses from Human Metagenomes Reveals Hidden Associations with Chronic Diseases.</title>
        <authorList>
            <person name="Tisza M.J."/>
            <person name="Buck C.B."/>
        </authorList>
    </citation>
    <scope>NUCLEOTIDE SEQUENCE</scope>
    <source>
        <strain evidence="1">CtCiv1</strain>
    </source>
</reference>